<dbReference type="PRINTS" id="PR00837">
    <property type="entry name" value="V5TPXLIKE"/>
</dbReference>
<dbReference type="PANTHER" id="PTHR10334">
    <property type="entry name" value="CYSTEINE-RICH SECRETORY PROTEIN-RELATED"/>
    <property type="match status" value="1"/>
</dbReference>
<sequence>MSIRTTIFAVLAGAALVHAQSYQDIALDAHNIHRSNHSAPLMTWSADAAANAARIAAMCDWTTADANRGNYGQNLQAGSTNVAAAITDSWYDGELPSYPGYGVEPDMSNFDAWGHFSQVVWVGSTSVGCATQDCSATGITGLEGDNIPPYFTICDYSPPGNYEGEFAANVLPPLGQPNVVV</sequence>
<dbReference type="Proteomes" id="UP000076532">
    <property type="component" value="Unassembled WGS sequence"/>
</dbReference>
<dbReference type="SUPFAM" id="SSF55797">
    <property type="entry name" value="PR-1-like"/>
    <property type="match status" value="1"/>
</dbReference>
<dbReference type="SMART" id="SM00198">
    <property type="entry name" value="SCP"/>
    <property type="match status" value="1"/>
</dbReference>
<dbReference type="Pfam" id="PF00188">
    <property type="entry name" value="CAP"/>
    <property type="match status" value="1"/>
</dbReference>
<dbReference type="InterPro" id="IPR018244">
    <property type="entry name" value="Allrgn_V5/Tpx1_CS"/>
</dbReference>
<dbReference type="EMBL" id="KV417650">
    <property type="protein sequence ID" value="KZP12231.1"/>
    <property type="molecule type" value="Genomic_DNA"/>
</dbReference>
<reference evidence="3 4" key="1">
    <citation type="journal article" date="2016" name="Mol. Biol. Evol.">
        <title>Comparative Genomics of Early-Diverging Mushroom-Forming Fungi Provides Insights into the Origins of Lignocellulose Decay Capabilities.</title>
        <authorList>
            <person name="Nagy L.G."/>
            <person name="Riley R."/>
            <person name="Tritt A."/>
            <person name="Adam C."/>
            <person name="Daum C."/>
            <person name="Floudas D."/>
            <person name="Sun H."/>
            <person name="Yadav J.S."/>
            <person name="Pangilinan J."/>
            <person name="Larsson K.H."/>
            <person name="Matsuura K."/>
            <person name="Barry K."/>
            <person name="Labutti K."/>
            <person name="Kuo R."/>
            <person name="Ohm R.A."/>
            <person name="Bhattacharya S.S."/>
            <person name="Shirouzu T."/>
            <person name="Yoshinaga Y."/>
            <person name="Martin F.M."/>
            <person name="Grigoriev I.V."/>
            <person name="Hibbett D.S."/>
        </authorList>
    </citation>
    <scope>NUCLEOTIDE SEQUENCE [LARGE SCALE GENOMIC DNA]</scope>
    <source>
        <strain evidence="3 4">CBS 109695</strain>
    </source>
</reference>
<name>A0A166B373_9AGAM</name>
<keyword evidence="1" id="KW-0732">Signal</keyword>
<evidence type="ECO:0000256" key="1">
    <source>
        <dbReference type="SAM" id="SignalP"/>
    </source>
</evidence>
<dbReference type="InterPro" id="IPR014044">
    <property type="entry name" value="CAP_dom"/>
</dbReference>
<dbReference type="GO" id="GO:0005576">
    <property type="term" value="C:extracellular region"/>
    <property type="evidence" value="ECO:0007669"/>
    <property type="project" value="InterPro"/>
</dbReference>
<evidence type="ECO:0000259" key="2">
    <source>
        <dbReference type="SMART" id="SM00198"/>
    </source>
</evidence>
<dbReference type="Gene3D" id="3.40.33.10">
    <property type="entry name" value="CAP"/>
    <property type="match status" value="1"/>
</dbReference>
<dbReference type="PROSITE" id="PS01009">
    <property type="entry name" value="CRISP_1"/>
    <property type="match status" value="1"/>
</dbReference>
<evidence type="ECO:0000313" key="4">
    <source>
        <dbReference type="Proteomes" id="UP000076532"/>
    </source>
</evidence>
<feature type="signal peptide" evidence="1">
    <location>
        <begin position="1"/>
        <end position="19"/>
    </location>
</feature>
<feature type="domain" description="SCP" evidence="2">
    <location>
        <begin position="21"/>
        <end position="164"/>
    </location>
</feature>
<gene>
    <name evidence="3" type="ORF">FIBSPDRAFT_937014</name>
</gene>
<feature type="chain" id="PRO_5007871012" evidence="1">
    <location>
        <begin position="20"/>
        <end position="181"/>
    </location>
</feature>
<organism evidence="3 4">
    <name type="scientific">Athelia psychrophila</name>
    <dbReference type="NCBI Taxonomy" id="1759441"/>
    <lineage>
        <taxon>Eukaryota</taxon>
        <taxon>Fungi</taxon>
        <taxon>Dikarya</taxon>
        <taxon>Basidiomycota</taxon>
        <taxon>Agaricomycotina</taxon>
        <taxon>Agaricomycetes</taxon>
        <taxon>Agaricomycetidae</taxon>
        <taxon>Atheliales</taxon>
        <taxon>Atheliaceae</taxon>
        <taxon>Athelia</taxon>
    </lineage>
</organism>
<evidence type="ECO:0000313" key="3">
    <source>
        <dbReference type="EMBL" id="KZP12231.1"/>
    </source>
</evidence>
<protein>
    <submittedName>
        <fullName evidence="3">PR-1-like protein</fullName>
    </submittedName>
</protein>
<dbReference type="OrthoDB" id="337038at2759"/>
<dbReference type="STRING" id="436010.A0A166B373"/>
<dbReference type="InterPro" id="IPR035940">
    <property type="entry name" value="CAP_sf"/>
</dbReference>
<accession>A0A166B373</accession>
<keyword evidence="4" id="KW-1185">Reference proteome</keyword>
<proteinExistence type="predicted"/>
<dbReference type="AlphaFoldDB" id="A0A166B373"/>
<dbReference type="InterPro" id="IPR001283">
    <property type="entry name" value="CRISP-related"/>
</dbReference>